<evidence type="ECO:0000313" key="5">
    <source>
        <dbReference type="EMBL" id="EEW93647.2"/>
    </source>
</evidence>
<evidence type="ECO:0000256" key="3">
    <source>
        <dbReference type="ARBA" id="ARBA00023125"/>
    </source>
</evidence>
<reference evidence="5" key="2">
    <citation type="submission" date="2011-10" db="EMBL/GenBank/DDBJ databases">
        <title>The Genome Sequence of Granulicatella elegans ATCC 700633.</title>
        <authorList>
            <consortium name="The Broad Institute Genome Sequencing Platform"/>
            <consortium name="The Broad Institute Genome Sequencing Center for Infectious Disease"/>
            <person name="Earl A."/>
            <person name="Ward D."/>
            <person name="Feldgarden M."/>
            <person name="Gevers D."/>
            <person name="Sibley C.D."/>
            <person name="Field T.R."/>
            <person name="Grinwis M."/>
            <person name="Eshaghurshan C.S."/>
            <person name="Surette M.G."/>
            <person name="Young S.K."/>
            <person name="Zeng Q."/>
            <person name="Gargeya S."/>
            <person name="Fitzgerald M."/>
            <person name="Haas B."/>
            <person name="Abouelleil A."/>
            <person name="Alvarado L."/>
            <person name="Arachchi H.M."/>
            <person name="Berlin A."/>
            <person name="Brown A."/>
            <person name="Chapman S.B."/>
            <person name="Chen Z."/>
            <person name="Dunbar C."/>
            <person name="Freedman E."/>
            <person name="Gearin G."/>
            <person name="Goldberg J."/>
            <person name="Griggs A."/>
            <person name="Gujja S."/>
            <person name="Heiman D."/>
            <person name="Howarth C."/>
            <person name="Larson L."/>
            <person name="Lui A."/>
            <person name="MacDonald P.J.P."/>
            <person name="Montmayeur A."/>
            <person name="Murphy C."/>
            <person name="Neiman D."/>
            <person name="Pearson M."/>
            <person name="Priest M."/>
            <person name="Roberts A."/>
            <person name="Saif S."/>
            <person name="Shea T."/>
            <person name="Shenoy N."/>
            <person name="Sisk P."/>
            <person name="Stolte C."/>
            <person name="Sykes S."/>
            <person name="Wortman J."/>
            <person name="Nusbaum C."/>
            <person name="Birren B."/>
        </authorList>
    </citation>
    <scope>NUCLEOTIDE SEQUENCE [LARGE SCALE GENOMIC DNA]</scope>
    <source>
        <strain evidence="5">ATCC 700633</strain>
    </source>
</reference>
<comment type="similarity">
    <text evidence="1">Belongs to the BlaI transcriptional regulatory family.</text>
</comment>
<keyword evidence="2" id="KW-0805">Transcription regulation</keyword>
<evidence type="ECO:0000256" key="1">
    <source>
        <dbReference type="ARBA" id="ARBA00011046"/>
    </source>
</evidence>
<sequence>MTLSHTISASERQVLRVIWANPKCTSSFIIEALSTNFNWQAATIKTLINRLLKKEFIVPTSKRPYQYIATLTEEELLDIECNELLSHVCQKKQGELLALLIQKAQLSKQDTHQLQKLLQEKEMDAPEHLACTCIPGQCRCCHH</sequence>
<dbReference type="InterPro" id="IPR005650">
    <property type="entry name" value="BlaI_family"/>
</dbReference>
<dbReference type="OrthoDB" id="1849040at2"/>
<evidence type="ECO:0000256" key="2">
    <source>
        <dbReference type="ARBA" id="ARBA00023015"/>
    </source>
</evidence>
<evidence type="ECO:0000256" key="4">
    <source>
        <dbReference type="ARBA" id="ARBA00023163"/>
    </source>
</evidence>
<protein>
    <submittedName>
        <fullName evidence="5">CopY/TcrY family copper transport repressor</fullName>
    </submittedName>
</protein>
<dbReference type="eggNOG" id="COG3682">
    <property type="taxonomic scope" value="Bacteria"/>
</dbReference>
<dbReference type="InterPro" id="IPR036388">
    <property type="entry name" value="WH-like_DNA-bd_sf"/>
</dbReference>
<keyword evidence="4" id="KW-0804">Transcription</keyword>
<accession>D0BKP4</accession>
<dbReference type="InterPro" id="IPR036390">
    <property type="entry name" value="WH_DNA-bd_sf"/>
</dbReference>
<dbReference type="HOGENOM" id="CLU_119090_2_1_9"/>
<dbReference type="Proteomes" id="UP000002939">
    <property type="component" value="Unassembled WGS sequence"/>
</dbReference>
<dbReference type="Pfam" id="PF03965">
    <property type="entry name" value="Penicillinase_R"/>
    <property type="match status" value="1"/>
</dbReference>
<keyword evidence="3" id="KW-0238">DNA-binding</keyword>
<organism evidence="5 6">
    <name type="scientific">Granulicatella elegans ATCC 700633</name>
    <dbReference type="NCBI Taxonomy" id="626369"/>
    <lineage>
        <taxon>Bacteria</taxon>
        <taxon>Bacillati</taxon>
        <taxon>Bacillota</taxon>
        <taxon>Bacilli</taxon>
        <taxon>Lactobacillales</taxon>
        <taxon>Carnobacteriaceae</taxon>
        <taxon>Granulicatella</taxon>
    </lineage>
</organism>
<reference evidence="5" key="1">
    <citation type="submission" date="2009-09" db="EMBL/GenBank/DDBJ databases">
        <authorList>
            <consortium name="The Broad Institute Genome Sequencing Platform"/>
            <person name="Ward D."/>
            <person name="Feldgarden M."/>
            <person name="Earl A."/>
            <person name="Young S.K."/>
            <person name="Zeng Q."/>
            <person name="Koehrsen M."/>
            <person name="Alvarado L."/>
            <person name="Berlin A."/>
            <person name="Bochicchio J."/>
            <person name="Borenstein D."/>
            <person name="Chapman S.B."/>
            <person name="Chen Z."/>
            <person name="Engels R."/>
            <person name="Freedman E."/>
            <person name="Gellesch M."/>
            <person name="Goldberg J."/>
            <person name="Griggs A."/>
            <person name="Gujja S."/>
            <person name="Heilman E."/>
            <person name="Heiman D."/>
            <person name="Hepburn T."/>
            <person name="Howarth C."/>
            <person name="Jen D."/>
            <person name="Larson L."/>
            <person name="Lewis B."/>
            <person name="Mehta T."/>
            <person name="Park D."/>
            <person name="Pearson M."/>
            <person name="Roberts A."/>
            <person name="Saif S."/>
            <person name="Shea T."/>
            <person name="Shenoy N."/>
            <person name="Sisk P."/>
            <person name="Stolte C."/>
            <person name="Sykes S."/>
            <person name="Thomson T."/>
            <person name="Walk T."/>
            <person name="White J."/>
            <person name="Yandava C."/>
            <person name="Sibley C.D."/>
            <person name="Field T.R."/>
            <person name="Grinwis M."/>
            <person name="Eshaghurshan C.S."/>
            <person name="Surette M.G."/>
            <person name="Haas B."/>
            <person name="Nusbaum C."/>
            <person name="Birren B."/>
        </authorList>
    </citation>
    <scope>NUCLEOTIDE SEQUENCE [LARGE SCALE GENOMIC DNA]</scope>
    <source>
        <strain evidence="5">ATCC 700633</strain>
    </source>
</reference>
<dbReference type="AlphaFoldDB" id="D0BKP4"/>
<dbReference type="STRING" id="626369.HMPREF0446_00529"/>
<comment type="caution">
    <text evidence="5">The sequence shown here is derived from an EMBL/GenBank/DDBJ whole genome shotgun (WGS) entry which is preliminary data.</text>
</comment>
<dbReference type="GO" id="GO:0045892">
    <property type="term" value="P:negative regulation of DNA-templated transcription"/>
    <property type="evidence" value="ECO:0007669"/>
    <property type="project" value="InterPro"/>
</dbReference>
<dbReference type="GO" id="GO:0003677">
    <property type="term" value="F:DNA binding"/>
    <property type="evidence" value="ECO:0007669"/>
    <property type="project" value="UniProtKB-KW"/>
</dbReference>
<gene>
    <name evidence="5" type="ORF">HMPREF0446_00529</name>
</gene>
<dbReference type="RefSeq" id="WP_020991331.1">
    <property type="nucleotide sequence ID" value="NZ_KI391971.1"/>
</dbReference>
<dbReference type="SUPFAM" id="SSF46785">
    <property type="entry name" value="Winged helix' DNA-binding domain"/>
    <property type="match status" value="1"/>
</dbReference>
<dbReference type="EMBL" id="ACRF02000013">
    <property type="protein sequence ID" value="EEW93647.2"/>
    <property type="molecule type" value="Genomic_DNA"/>
</dbReference>
<keyword evidence="6" id="KW-1185">Reference proteome</keyword>
<proteinExistence type="inferred from homology"/>
<dbReference type="Gene3D" id="1.10.10.10">
    <property type="entry name" value="Winged helix-like DNA-binding domain superfamily/Winged helix DNA-binding domain"/>
    <property type="match status" value="1"/>
</dbReference>
<dbReference type="PIRSF" id="PIRSF019455">
    <property type="entry name" value="CopR_AtkY"/>
    <property type="match status" value="1"/>
</dbReference>
<evidence type="ECO:0000313" key="6">
    <source>
        <dbReference type="Proteomes" id="UP000002939"/>
    </source>
</evidence>
<name>D0BKP4_9LACT</name>